<evidence type="ECO:0000259" key="3">
    <source>
        <dbReference type="PROSITE" id="PS51371"/>
    </source>
</evidence>
<sequence length="134" mass="14753">MGLVVKEVMARHSPSIALGTAITTVVETLLRHKITGLPVVDAESRVVGFVSEQDCLRSLLVSSYHCEGSPKVDDVMHREPLTVSPEASVVDMAEMMVKQKPKVYPVVDESQRLVGLLLRSQVLTVLKDNRNQCD</sequence>
<dbReference type="InterPro" id="IPR046342">
    <property type="entry name" value="CBS_dom_sf"/>
</dbReference>
<name>A0ABT0E4J4_9GAMM</name>
<proteinExistence type="predicted"/>
<keyword evidence="1 2" id="KW-0129">CBS domain</keyword>
<feature type="domain" description="CBS" evidence="3">
    <location>
        <begin position="9"/>
        <end position="67"/>
    </location>
</feature>
<keyword evidence="5" id="KW-1185">Reference proteome</keyword>
<evidence type="ECO:0000313" key="4">
    <source>
        <dbReference type="EMBL" id="MCK0536731.1"/>
    </source>
</evidence>
<dbReference type="SUPFAM" id="SSF54631">
    <property type="entry name" value="CBS-domain pair"/>
    <property type="match status" value="1"/>
</dbReference>
<reference evidence="4" key="1">
    <citation type="submission" date="2022-04" db="EMBL/GenBank/DDBJ databases">
        <title>Alcanivorax sp. CY1518 draft genome sequence.</title>
        <authorList>
            <person name="Zhao G."/>
            <person name="An M."/>
        </authorList>
    </citation>
    <scope>NUCLEOTIDE SEQUENCE</scope>
    <source>
        <strain evidence="4">CY1518</strain>
    </source>
</reference>
<dbReference type="RefSeq" id="WP_246948417.1">
    <property type="nucleotide sequence ID" value="NZ_JALKII010000002.1"/>
</dbReference>
<feature type="domain" description="CBS" evidence="3">
    <location>
        <begin position="76"/>
        <end position="134"/>
    </location>
</feature>
<organism evidence="4 5">
    <name type="scientific">Alcanivorax quisquiliarum</name>
    <dbReference type="NCBI Taxonomy" id="2933565"/>
    <lineage>
        <taxon>Bacteria</taxon>
        <taxon>Pseudomonadati</taxon>
        <taxon>Pseudomonadota</taxon>
        <taxon>Gammaproteobacteria</taxon>
        <taxon>Oceanospirillales</taxon>
        <taxon>Alcanivoracaceae</taxon>
        <taxon>Alcanivorax</taxon>
    </lineage>
</organism>
<dbReference type="CDD" id="cd04629">
    <property type="entry name" value="CBS_pair_bac"/>
    <property type="match status" value="1"/>
</dbReference>
<dbReference type="PROSITE" id="PS51371">
    <property type="entry name" value="CBS"/>
    <property type="match status" value="2"/>
</dbReference>
<dbReference type="Proteomes" id="UP001165524">
    <property type="component" value="Unassembled WGS sequence"/>
</dbReference>
<dbReference type="PANTHER" id="PTHR43080:SF26">
    <property type="entry name" value="REGULATORY PROTEIN"/>
    <property type="match status" value="1"/>
</dbReference>
<dbReference type="EMBL" id="JALKII010000002">
    <property type="protein sequence ID" value="MCK0536731.1"/>
    <property type="molecule type" value="Genomic_DNA"/>
</dbReference>
<comment type="caution">
    <text evidence="4">The sequence shown here is derived from an EMBL/GenBank/DDBJ whole genome shotgun (WGS) entry which is preliminary data.</text>
</comment>
<evidence type="ECO:0000313" key="5">
    <source>
        <dbReference type="Proteomes" id="UP001165524"/>
    </source>
</evidence>
<evidence type="ECO:0000256" key="2">
    <source>
        <dbReference type="PROSITE-ProRule" id="PRU00703"/>
    </source>
</evidence>
<accession>A0ABT0E4J4</accession>
<dbReference type="InterPro" id="IPR044729">
    <property type="entry name" value="CBS_bac"/>
</dbReference>
<evidence type="ECO:0000256" key="1">
    <source>
        <dbReference type="ARBA" id="ARBA00023122"/>
    </source>
</evidence>
<dbReference type="Pfam" id="PF00571">
    <property type="entry name" value="CBS"/>
    <property type="match status" value="2"/>
</dbReference>
<dbReference type="InterPro" id="IPR000644">
    <property type="entry name" value="CBS_dom"/>
</dbReference>
<protein>
    <submittedName>
        <fullName evidence="4">CBS domain-containing protein</fullName>
    </submittedName>
</protein>
<dbReference type="SMART" id="SM00116">
    <property type="entry name" value="CBS"/>
    <property type="match status" value="2"/>
</dbReference>
<gene>
    <name evidence="4" type="ORF">MU846_03325</name>
</gene>
<dbReference type="Gene3D" id="3.10.580.10">
    <property type="entry name" value="CBS-domain"/>
    <property type="match status" value="1"/>
</dbReference>
<dbReference type="PANTHER" id="PTHR43080">
    <property type="entry name" value="CBS DOMAIN-CONTAINING PROTEIN CBSX3, MITOCHONDRIAL"/>
    <property type="match status" value="1"/>
</dbReference>
<dbReference type="InterPro" id="IPR051257">
    <property type="entry name" value="Diverse_CBS-Domain"/>
</dbReference>